<evidence type="ECO:0000313" key="6">
    <source>
        <dbReference type="Proteomes" id="UP000189055"/>
    </source>
</evidence>
<dbReference type="RefSeq" id="WP_077930428.1">
    <property type="nucleotide sequence ID" value="NZ_CP014687.1"/>
</dbReference>
<dbReference type="Proteomes" id="UP000189055">
    <property type="component" value="Chromosome"/>
</dbReference>
<keyword evidence="2" id="KW-0808">Transferase</keyword>
<name>A0A1U9LDR5_9PROT</name>
<keyword evidence="1" id="KW-0328">Glycosyltransferase</keyword>
<dbReference type="EMBL" id="CP014687">
    <property type="protein sequence ID" value="AQT04562.1"/>
    <property type="molecule type" value="Genomic_DNA"/>
</dbReference>
<dbReference type="STRING" id="1076596.A0U91_05855"/>
<dbReference type="KEGG" id="aper:A0U91_05855"/>
<dbReference type="AlphaFoldDB" id="A0A1U9LDR5"/>
<dbReference type="PANTHER" id="PTHR20961">
    <property type="entry name" value="GLYCOSYLTRANSFERASE"/>
    <property type="match status" value="1"/>
</dbReference>
<dbReference type="GO" id="GO:0016757">
    <property type="term" value="F:glycosyltransferase activity"/>
    <property type="evidence" value="ECO:0007669"/>
    <property type="project" value="UniProtKB-KW"/>
</dbReference>
<sequence>MGFFSRLFRRTAETGSVRLKDIARRVTVLETVPAAPAALVADGVLPTGATSLFRGWESDPATLCLYDLRDVVLDRSLMVFLKDGKPVLETAYLQDPAAVAALRIRPADVVQVPDQTGPVAACFDHWDSNYYHWLSHTVPTLQALRATGHGAARLILPAGLRPWQAETLALSGFDAHRSVLIEHGKQYAFRRVLYADYVRGAADFSVSPLSQAAYRSLGVGQPATGPRDLRIFIERGAASNRKIPNEAELTAALQARGFVCVRPETLPVAEQICLFNRARLVVGQLGAGISNCVWCQPGTVVFELVAEHHQNPCDLLLAMQAGLHYWGKLMPTGQQEDNHTAQSEQPLDIASVLQELEQIEAYLPPV</sequence>
<evidence type="ECO:0000256" key="1">
    <source>
        <dbReference type="ARBA" id="ARBA00022676"/>
    </source>
</evidence>
<accession>A0A1U9LDR5</accession>
<organism evidence="5 6">
    <name type="scientific">Acetobacter persici</name>
    <dbReference type="NCBI Taxonomy" id="1076596"/>
    <lineage>
        <taxon>Bacteria</taxon>
        <taxon>Pseudomonadati</taxon>
        <taxon>Pseudomonadota</taxon>
        <taxon>Alphaproteobacteria</taxon>
        <taxon>Acetobacterales</taxon>
        <taxon>Acetobacteraceae</taxon>
        <taxon>Acetobacter</taxon>
    </lineage>
</organism>
<feature type="domain" description="Glycosyltransferase 61 catalytic" evidence="4">
    <location>
        <begin position="130"/>
        <end position="301"/>
    </location>
</feature>
<dbReference type="InterPro" id="IPR049625">
    <property type="entry name" value="Glyco_transf_61_cat"/>
</dbReference>
<dbReference type="Pfam" id="PF04577">
    <property type="entry name" value="Glyco_transf_61"/>
    <property type="match status" value="1"/>
</dbReference>
<dbReference type="InterPro" id="IPR007657">
    <property type="entry name" value="Glycosyltransferase_61"/>
</dbReference>
<gene>
    <name evidence="5" type="ORF">A0U91_05855</name>
</gene>
<proteinExistence type="predicted"/>
<evidence type="ECO:0000256" key="3">
    <source>
        <dbReference type="ARBA" id="ARBA00023180"/>
    </source>
</evidence>
<evidence type="ECO:0000313" key="5">
    <source>
        <dbReference type="EMBL" id="AQT04562.1"/>
    </source>
</evidence>
<keyword evidence="3" id="KW-0325">Glycoprotein</keyword>
<protein>
    <recommendedName>
        <fullName evidence="4">Glycosyltransferase 61 catalytic domain-containing protein</fullName>
    </recommendedName>
</protein>
<reference evidence="5 6" key="1">
    <citation type="submission" date="2016-03" db="EMBL/GenBank/DDBJ databases">
        <title>Acetic acid bacteria sequencing.</title>
        <authorList>
            <person name="Brandt J."/>
            <person name="Jakob F."/>
            <person name="Vogel R.F."/>
        </authorList>
    </citation>
    <scope>NUCLEOTIDE SEQUENCE [LARGE SCALE GENOMIC DNA]</scope>
    <source>
        <strain evidence="5 6">TMW2.1084</strain>
    </source>
</reference>
<evidence type="ECO:0000259" key="4">
    <source>
        <dbReference type="Pfam" id="PF04577"/>
    </source>
</evidence>
<evidence type="ECO:0000256" key="2">
    <source>
        <dbReference type="ARBA" id="ARBA00022679"/>
    </source>
</evidence>